<comment type="caution">
    <text evidence="2">The sequence shown here is derived from an EMBL/GenBank/DDBJ whole genome shotgun (WGS) entry which is preliminary data.</text>
</comment>
<proteinExistence type="predicted"/>
<gene>
    <name evidence="2" type="ORF">MSPICULIGERA_LOCUS11894</name>
    <name evidence="1" type="ORF">MSPICULIGERA_LOCUS3139</name>
</gene>
<organism evidence="2 3">
    <name type="scientific">Mesorhabditis spiculigera</name>
    <dbReference type="NCBI Taxonomy" id="96644"/>
    <lineage>
        <taxon>Eukaryota</taxon>
        <taxon>Metazoa</taxon>
        <taxon>Ecdysozoa</taxon>
        <taxon>Nematoda</taxon>
        <taxon>Chromadorea</taxon>
        <taxon>Rhabditida</taxon>
        <taxon>Rhabditina</taxon>
        <taxon>Rhabditomorpha</taxon>
        <taxon>Rhabditoidea</taxon>
        <taxon>Rhabditidae</taxon>
        <taxon>Mesorhabditinae</taxon>
        <taxon>Mesorhabditis</taxon>
    </lineage>
</organism>
<evidence type="ECO:0000313" key="2">
    <source>
        <dbReference type="EMBL" id="CAJ0573538.1"/>
    </source>
</evidence>
<accession>A0AA36G2J0</accession>
<evidence type="ECO:0000313" key="1">
    <source>
        <dbReference type="EMBL" id="CAJ0564465.1"/>
    </source>
</evidence>
<keyword evidence="3" id="KW-1185">Reference proteome</keyword>
<dbReference type="EMBL" id="CATQJA010002620">
    <property type="protein sequence ID" value="CAJ0573538.1"/>
    <property type="molecule type" value="Genomic_DNA"/>
</dbReference>
<dbReference type="EMBL" id="CATQJA010000886">
    <property type="protein sequence ID" value="CAJ0564465.1"/>
    <property type="molecule type" value="Genomic_DNA"/>
</dbReference>
<protein>
    <submittedName>
        <fullName evidence="2">Uncharacterized protein</fullName>
    </submittedName>
</protein>
<sequence>MFDQEIAVLEGRIDQLQQQVDGIAACNEQEDPHGLPSAVTKELLKRLQMYRSECSSKIVAMRLAIRTYK</sequence>
<dbReference type="Proteomes" id="UP001177023">
    <property type="component" value="Unassembled WGS sequence"/>
</dbReference>
<evidence type="ECO:0000313" key="3">
    <source>
        <dbReference type="Proteomes" id="UP001177023"/>
    </source>
</evidence>
<dbReference type="AlphaFoldDB" id="A0AA36G2J0"/>
<reference evidence="2" key="1">
    <citation type="submission" date="2023-06" db="EMBL/GenBank/DDBJ databases">
        <authorList>
            <person name="Delattre M."/>
        </authorList>
    </citation>
    <scope>NUCLEOTIDE SEQUENCE</scope>
    <source>
        <strain evidence="2">AF72</strain>
    </source>
</reference>
<name>A0AA36G2J0_9BILA</name>
<feature type="non-terminal residue" evidence="2">
    <location>
        <position position="1"/>
    </location>
</feature>